<accession>A0A2M7TEB6</accession>
<reference evidence="3" key="1">
    <citation type="submission" date="2017-09" db="EMBL/GenBank/DDBJ databases">
        <title>Depth-based differentiation of microbial function through sediment-hosted aquifers and enrichment of novel symbionts in the deep terrestrial subsurface.</title>
        <authorList>
            <person name="Probst A.J."/>
            <person name="Ladd B."/>
            <person name="Jarett J.K."/>
            <person name="Geller-Mcgrath D.E."/>
            <person name="Sieber C.M.K."/>
            <person name="Emerson J.B."/>
            <person name="Anantharaman K."/>
            <person name="Thomas B.C."/>
            <person name="Malmstrom R."/>
            <person name="Stieglmeier M."/>
            <person name="Klingl A."/>
            <person name="Woyke T."/>
            <person name="Ryan C.M."/>
            <person name="Banfield J.F."/>
        </authorList>
    </citation>
    <scope>NUCLEOTIDE SEQUENCE [LARGE SCALE GENOMIC DNA]</scope>
</reference>
<gene>
    <name evidence="2" type="ORF">COY34_00615</name>
</gene>
<protein>
    <recommendedName>
        <fullName evidence="4">POTRA domain-containing protein</fullName>
    </recommendedName>
</protein>
<evidence type="ECO:0000313" key="2">
    <source>
        <dbReference type="EMBL" id="PIZ43594.1"/>
    </source>
</evidence>
<evidence type="ECO:0000256" key="1">
    <source>
        <dbReference type="SAM" id="Phobius"/>
    </source>
</evidence>
<dbReference type="AlphaFoldDB" id="A0A2M7TEB6"/>
<comment type="caution">
    <text evidence="2">The sequence shown here is derived from an EMBL/GenBank/DDBJ whole genome shotgun (WGS) entry which is preliminary data.</text>
</comment>
<feature type="transmembrane region" description="Helical" evidence="1">
    <location>
        <begin position="39"/>
        <end position="63"/>
    </location>
</feature>
<sequence length="277" mass="32039">MNQNAFLLTGRQMKILQLFKRRRKIIKPPKVFSSTQNQIVIPFRPISILLIGILLFCCFYLLLRSDFFLLHKIEISRTSNSQQVKFISEDKFKDEFEDLRGRSFFSIIAGEIEDKVKKEYPSLEKLTFIKKFPDKIEVFFEEKEAAALLEAKNGRFLLDKSGLIFAQAPDGFEAPAFQNLDKEAHLGEKIDSVELQMAIELIRGFSNFQIFHALFFNTQNFPTIYIKTQEGTELFFSGESNLNEQLATLQLIVKNATIEGKALKKVDLRFKKPVVSY</sequence>
<name>A0A2M7TEB6_UNCKA</name>
<proteinExistence type="predicted"/>
<keyword evidence="1" id="KW-0812">Transmembrane</keyword>
<evidence type="ECO:0008006" key="4">
    <source>
        <dbReference type="Google" id="ProtNLM"/>
    </source>
</evidence>
<organism evidence="2 3">
    <name type="scientific">candidate division WWE3 bacterium CG_4_10_14_0_2_um_filter_42_8</name>
    <dbReference type="NCBI Taxonomy" id="1975074"/>
    <lineage>
        <taxon>Bacteria</taxon>
        <taxon>Katanobacteria</taxon>
    </lineage>
</organism>
<keyword evidence="1" id="KW-0472">Membrane</keyword>
<keyword evidence="1" id="KW-1133">Transmembrane helix</keyword>
<evidence type="ECO:0000313" key="3">
    <source>
        <dbReference type="Proteomes" id="UP000230970"/>
    </source>
</evidence>
<dbReference type="Proteomes" id="UP000230970">
    <property type="component" value="Unassembled WGS sequence"/>
</dbReference>
<dbReference type="EMBL" id="PFNJ01000016">
    <property type="protein sequence ID" value="PIZ43594.1"/>
    <property type="molecule type" value="Genomic_DNA"/>
</dbReference>